<dbReference type="InterPro" id="IPR036116">
    <property type="entry name" value="FN3_sf"/>
</dbReference>
<keyword evidence="5" id="KW-1185">Reference proteome</keyword>
<feature type="chain" id="PRO_5026697706" evidence="2">
    <location>
        <begin position="21"/>
        <end position="769"/>
    </location>
</feature>
<dbReference type="Pfam" id="PF02638">
    <property type="entry name" value="GHL10"/>
    <property type="match status" value="1"/>
</dbReference>
<gene>
    <name evidence="4" type="ORF">GU926_07430</name>
</gene>
<dbReference type="InterPro" id="IPR017853">
    <property type="entry name" value="GH"/>
</dbReference>
<dbReference type="InterPro" id="IPR052177">
    <property type="entry name" value="Divisome_Glycosyl_Hydrolase"/>
</dbReference>
<proteinExistence type="predicted"/>
<name>A0A6P1NZE7_9BACT</name>
<evidence type="ECO:0000259" key="3">
    <source>
        <dbReference type="PROSITE" id="PS50853"/>
    </source>
</evidence>
<dbReference type="PROSITE" id="PS50853">
    <property type="entry name" value="FN3"/>
    <property type="match status" value="1"/>
</dbReference>
<feature type="domain" description="Fibronectin type-III" evidence="3">
    <location>
        <begin position="408"/>
        <end position="510"/>
    </location>
</feature>
<dbReference type="InterPro" id="IPR003790">
    <property type="entry name" value="GHL10"/>
</dbReference>
<dbReference type="PANTHER" id="PTHR43405:SF1">
    <property type="entry name" value="GLYCOSYL HYDROLASE DIGH"/>
    <property type="match status" value="1"/>
</dbReference>
<dbReference type="KEGG" id="nib:GU926_07430"/>
<evidence type="ECO:0000256" key="1">
    <source>
        <dbReference type="ARBA" id="ARBA00022729"/>
    </source>
</evidence>
<feature type="signal peptide" evidence="2">
    <location>
        <begin position="1"/>
        <end position="20"/>
    </location>
</feature>
<dbReference type="EMBL" id="CP047897">
    <property type="protein sequence ID" value="QHL87271.1"/>
    <property type="molecule type" value="Genomic_DNA"/>
</dbReference>
<dbReference type="SUPFAM" id="SSF49265">
    <property type="entry name" value="Fibronectin type III"/>
    <property type="match status" value="1"/>
</dbReference>
<accession>A0A6P1NZE7</accession>
<dbReference type="InterPro" id="IPR003961">
    <property type="entry name" value="FN3_dom"/>
</dbReference>
<sequence length="769" mass="86509">MKRFCLSFLFLTITLAASFAGKPGNTPKREFRGVWITTYANIDWPKRNQTPAQQQSALLTILDTHKATGINAVFLQVRSQCDALYESRLEPWTADLTGIQGKAPAPAWDPLAFAIEESHKRGMEFHAWINPYRAVGHVMNLSSFSPNHVARQHPEWLMAAGNLRTLNPGLRDVRNYIQTVIQDIVQRYDVDGIHFDDYFYPSGSFNDDAAYAADPRGFQNRADWRRDNVNLLIKQTDATIKHVKPWVKFGISPSGIYRNSLNPAIGTPTAGLEHYNELYADTKKWLQEGWIDYLAPQVYWYMGQARANYSQIVPWWNNNNYGRHMYIGLGSYKINDPASGINWANPSQIPNQIRFNRQPGHPNIHGQIMYNTGSMSANQKHGFRDSLRENFYQKPALLPTMPWRDNTPPASPKSLTASMAAADSVLLSWKAPSNGKTEFDKVRQYAIYRSSKPQVDWQTADNLVAITESPTFTDKVPDTRKPYYYLVTALDRYHNESVPSNITSFSVLPAIAQVQKTEKAAPKKDAQEQEKPLLTLETGAPEVASPIEETVVEKVAPIISYRNVSRTLQNGSVTITPTDVNDGTQDNDTPPEDIRLSLSQTDFTSAHLGKNNVTLTAIDKYGNTSTATVVVTIELVSAATIPFKLELENSLKTAPIAPKPIPREAARHLTAIPVDVTTPDGKKMNFQVLPFPNSSQMMVQFSLEKSDKKTYLEVYDSNGVKLVSLFSGKAKADELNKYQVNLEPWTGTLFYVRLTTSKKVYTYRLVRAE</sequence>
<dbReference type="Gene3D" id="2.60.40.10">
    <property type="entry name" value="Immunoglobulins"/>
    <property type="match status" value="1"/>
</dbReference>
<evidence type="ECO:0000313" key="4">
    <source>
        <dbReference type="EMBL" id="QHL87271.1"/>
    </source>
</evidence>
<dbReference type="PANTHER" id="PTHR43405">
    <property type="entry name" value="GLYCOSYL HYDROLASE DIGH"/>
    <property type="match status" value="1"/>
</dbReference>
<reference evidence="4 5" key="1">
    <citation type="submission" date="2020-01" db="EMBL/GenBank/DDBJ databases">
        <authorList>
            <person name="Kim M."/>
        </authorList>
    </citation>
    <scope>NUCLEOTIDE SEQUENCE [LARGE SCALE GENOMIC DNA]</scope>
    <source>
        <strain evidence="4 5">BT10</strain>
    </source>
</reference>
<keyword evidence="1 2" id="KW-0732">Signal</keyword>
<dbReference type="RefSeq" id="WP_160690524.1">
    <property type="nucleotide sequence ID" value="NZ_CP047897.1"/>
</dbReference>
<keyword evidence="4" id="KW-0378">Hydrolase</keyword>
<dbReference type="InterPro" id="IPR013783">
    <property type="entry name" value="Ig-like_fold"/>
</dbReference>
<evidence type="ECO:0000313" key="5">
    <source>
        <dbReference type="Proteomes" id="UP000464214"/>
    </source>
</evidence>
<dbReference type="Proteomes" id="UP000464214">
    <property type="component" value="Chromosome"/>
</dbReference>
<dbReference type="Gene3D" id="3.20.20.80">
    <property type="entry name" value="Glycosidases"/>
    <property type="match status" value="1"/>
</dbReference>
<evidence type="ECO:0000256" key="2">
    <source>
        <dbReference type="SAM" id="SignalP"/>
    </source>
</evidence>
<dbReference type="GO" id="GO:0016787">
    <property type="term" value="F:hydrolase activity"/>
    <property type="evidence" value="ECO:0007669"/>
    <property type="project" value="UniProtKB-KW"/>
</dbReference>
<dbReference type="AlphaFoldDB" id="A0A6P1NZE7"/>
<organism evidence="4 5">
    <name type="scientific">Nibribacter ruber</name>
    <dbReference type="NCBI Taxonomy" id="2698458"/>
    <lineage>
        <taxon>Bacteria</taxon>
        <taxon>Pseudomonadati</taxon>
        <taxon>Bacteroidota</taxon>
        <taxon>Cytophagia</taxon>
        <taxon>Cytophagales</taxon>
        <taxon>Hymenobacteraceae</taxon>
        <taxon>Nibribacter</taxon>
    </lineage>
</organism>
<dbReference type="SUPFAM" id="SSF51445">
    <property type="entry name" value="(Trans)glycosidases"/>
    <property type="match status" value="1"/>
</dbReference>
<protein>
    <submittedName>
        <fullName evidence="4">Family 10 glycosylhydrolase</fullName>
    </submittedName>
</protein>
<dbReference type="CDD" id="cd00063">
    <property type="entry name" value="FN3"/>
    <property type="match status" value="1"/>
</dbReference>